<gene>
    <name evidence="2" type="ORF">EDC59_101432</name>
</gene>
<comment type="caution">
    <text evidence="2">The sequence shown here is derived from an EMBL/GenBank/DDBJ whole genome shotgun (WGS) entry which is preliminary data.</text>
</comment>
<reference evidence="2 3" key="1">
    <citation type="submission" date="2019-03" db="EMBL/GenBank/DDBJ databases">
        <title>Genomic Encyclopedia of Type Strains, Phase IV (KMG-IV): sequencing the most valuable type-strain genomes for metagenomic binning, comparative biology and taxonomic classification.</title>
        <authorList>
            <person name="Goeker M."/>
        </authorList>
    </citation>
    <scope>NUCLEOTIDE SEQUENCE [LARGE SCALE GENOMIC DNA]</scope>
    <source>
        <strain evidence="2 3">DSM 101483</strain>
    </source>
</reference>
<feature type="domain" description="Endonuclease GajA/Old nuclease/RecF-like AAA" evidence="1">
    <location>
        <begin position="21"/>
        <end position="433"/>
    </location>
</feature>
<dbReference type="Gene3D" id="3.40.50.300">
    <property type="entry name" value="P-loop containing nucleotide triphosphate hydrolases"/>
    <property type="match status" value="1"/>
</dbReference>
<dbReference type="InterPro" id="IPR041685">
    <property type="entry name" value="AAA_GajA/Old/RecF-like"/>
</dbReference>
<accession>A0AA94PPE5</accession>
<dbReference type="PANTHER" id="PTHR43581:SF2">
    <property type="entry name" value="EXCINUCLEASE ATPASE SUBUNIT"/>
    <property type="match status" value="1"/>
</dbReference>
<dbReference type="SUPFAM" id="SSF52540">
    <property type="entry name" value="P-loop containing nucleoside triphosphate hydrolases"/>
    <property type="match status" value="1"/>
</dbReference>
<proteinExistence type="predicted"/>
<evidence type="ECO:0000313" key="3">
    <source>
        <dbReference type="Proteomes" id="UP000295506"/>
    </source>
</evidence>
<evidence type="ECO:0000313" key="2">
    <source>
        <dbReference type="EMBL" id="TDT92028.1"/>
    </source>
</evidence>
<dbReference type="AlphaFoldDB" id="A0AA94PPE5"/>
<sequence>MEESLATSLRAMKDKNPVASISIDGLFGTKSYELPMEDGIHIFVGENGSGKTTVVRLIRALISGDRKELLKFRFNKAVITFKDGTIFETRQSDLIDKPVDHTQRLDLLHALKERMSAKDYTRTRSYLMYRTAKEFKATTKYKKLIDKYSSWLSVFVDEYYSTIGSTDIYRSKAGKKVIRELNESLLPLPTSRIIEPWGTRFDSTPRMIMEKELDEEKTTGMGKVQKYIDDCLGMMKSHAVEGLSNVASRMINNLTSQSAPSEEKPELLQANVKYLLERVGRGVSDEVKTTILNKVKTGDLYESQNDSNLLELLNALMDAYKNSIDGHIKMKKYASICSSYLFEKEAIYDDKELEFYVKHKDGDRIHLVDLSSGEKQILYLFSELLLGHRSNNILLFDEPDLSLSIEWQSRYLEDIIMTDSCSLIIAATHSPFIFDNSLVEYTNNISSFAK</sequence>
<dbReference type="Pfam" id="PF13175">
    <property type="entry name" value="AAA_15"/>
    <property type="match status" value="1"/>
</dbReference>
<evidence type="ECO:0000259" key="1">
    <source>
        <dbReference type="Pfam" id="PF13175"/>
    </source>
</evidence>
<dbReference type="EMBL" id="SOBK01000001">
    <property type="protein sequence ID" value="TDT92028.1"/>
    <property type="molecule type" value="Genomic_DNA"/>
</dbReference>
<dbReference type="PANTHER" id="PTHR43581">
    <property type="entry name" value="ATP/GTP PHOSPHATASE"/>
    <property type="match status" value="1"/>
</dbReference>
<dbReference type="InterPro" id="IPR051396">
    <property type="entry name" value="Bact_Antivir_Def_Nuclease"/>
</dbReference>
<dbReference type="SUPFAM" id="SSF53795">
    <property type="entry name" value="PEP carboxykinase-like"/>
    <property type="match status" value="1"/>
</dbReference>
<name>A0AA94PPE5_9BACT</name>
<dbReference type="RefSeq" id="WP_078063688.1">
    <property type="nucleotide sequence ID" value="NZ_CP014206.1"/>
</dbReference>
<organism evidence="2 3">
    <name type="scientific">Pseudodesulfovibrio indicus</name>
    <dbReference type="NCBI Taxonomy" id="1716143"/>
    <lineage>
        <taxon>Bacteria</taxon>
        <taxon>Pseudomonadati</taxon>
        <taxon>Thermodesulfobacteriota</taxon>
        <taxon>Desulfovibrionia</taxon>
        <taxon>Desulfovibrionales</taxon>
        <taxon>Desulfovibrionaceae</taxon>
    </lineage>
</organism>
<dbReference type="Proteomes" id="UP000295506">
    <property type="component" value="Unassembled WGS sequence"/>
</dbReference>
<dbReference type="InterPro" id="IPR027417">
    <property type="entry name" value="P-loop_NTPase"/>
</dbReference>
<protein>
    <submittedName>
        <fullName evidence="2">AAA ATPase-like protein</fullName>
    </submittedName>
</protein>